<dbReference type="AlphaFoldDB" id="A0A424FM00"/>
<gene>
    <name evidence="1" type="ORF">C0030_003970</name>
</gene>
<reference evidence="1 2" key="1">
    <citation type="submission" date="2018-11" db="EMBL/GenBank/DDBJ databases">
        <title>Genome Analysis of Haplotype D of Candidatus Liberibacter Solanacearum.</title>
        <authorList>
            <person name="Katsir L."/>
            <person name="Ruan Z."/>
            <person name="Santos Garcia D."/>
            <person name="Piasezky A."/>
            <person name="Jiang J."/>
            <person name="Sela N."/>
            <person name="Freilich S."/>
            <person name="Bahar O."/>
        </authorList>
    </citation>
    <scope>NUCLEOTIDE SEQUENCE [LARGE SCALE GENOMIC DNA]</scope>
    <source>
        <strain evidence="2">haplotype D1</strain>
    </source>
</reference>
<comment type="caution">
    <text evidence="1">The sequence shown here is derived from an EMBL/GenBank/DDBJ whole genome shotgun (WGS) entry which is preliminary data.</text>
</comment>
<organism evidence="1 2">
    <name type="scientific">Candidatus Liberibacter solanacearum</name>
    <dbReference type="NCBI Taxonomy" id="556287"/>
    <lineage>
        <taxon>Bacteria</taxon>
        <taxon>Pseudomonadati</taxon>
        <taxon>Pseudomonadota</taxon>
        <taxon>Alphaproteobacteria</taxon>
        <taxon>Hyphomicrobiales</taxon>
        <taxon>Rhizobiaceae</taxon>
        <taxon>Liberibacter</taxon>
    </lineage>
</organism>
<sequence>MLIAHYFNKKQQTYIFIAFSIICKINFSKSNINITKKYPKKMHDSYYEIMHLCHFCISMAFSLLQEDIVIEGLKIKDLHHLFTKSYITCLKVFFIYLF</sequence>
<evidence type="ECO:0000313" key="2">
    <source>
        <dbReference type="Proteomes" id="UP000236895"/>
    </source>
</evidence>
<accession>A0A424FM00</accession>
<dbReference type="EMBL" id="PKRU02000023">
    <property type="protein sequence ID" value="RPD37172.1"/>
    <property type="molecule type" value="Genomic_DNA"/>
</dbReference>
<evidence type="ECO:0000313" key="1">
    <source>
        <dbReference type="EMBL" id="RPD37172.1"/>
    </source>
</evidence>
<proteinExistence type="predicted"/>
<dbReference type="Proteomes" id="UP000236895">
    <property type="component" value="Unassembled WGS sequence"/>
</dbReference>
<protein>
    <submittedName>
        <fullName evidence="1">Uncharacterized protein</fullName>
    </submittedName>
</protein>
<name>A0A424FM00_9HYPH</name>